<protein>
    <submittedName>
        <fullName evidence="1">Uncharacterized protein</fullName>
    </submittedName>
</protein>
<evidence type="ECO:0000313" key="1">
    <source>
        <dbReference type="EMBL" id="VTJ83609.1"/>
    </source>
</evidence>
<evidence type="ECO:0000313" key="2">
    <source>
        <dbReference type="Proteomes" id="UP000335636"/>
    </source>
</evidence>
<sequence length="62" mass="6761">VSTTGNPDWRRLSIARLYAAEPGPLSARAPVPQPPTLKCICALVLLALLRGSQHWSFLLSHL</sequence>
<keyword evidence="2" id="KW-1185">Reference proteome</keyword>
<accession>A0A5E4CR33</accession>
<dbReference type="EMBL" id="CABDUW010001738">
    <property type="protein sequence ID" value="VTJ83609.1"/>
    <property type="molecule type" value="Genomic_DNA"/>
</dbReference>
<feature type="non-terminal residue" evidence="1">
    <location>
        <position position="1"/>
    </location>
</feature>
<gene>
    <name evidence="1" type="ORF">MONAX_5E021902</name>
</gene>
<name>A0A5E4CR33_MARMO</name>
<comment type="caution">
    <text evidence="1">The sequence shown here is derived from an EMBL/GenBank/DDBJ whole genome shotgun (WGS) entry which is preliminary data.</text>
</comment>
<dbReference type="Proteomes" id="UP000335636">
    <property type="component" value="Unassembled WGS sequence"/>
</dbReference>
<proteinExistence type="predicted"/>
<organism evidence="1 2">
    <name type="scientific">Marmota monax</name>
    <name type="common">Woodchuck</name>
    <dbReference type="NCBI Taxonomy" id="9995"/>
    <lineage>
        <taxon>Eukaryota</taxon>
        <taxon>Metazoa</taxon>
        <taxon>Chordata</taxon>
        <taxon>Craniata</taxon>
        <taxon>Vertebrata</taxon>
        <taxon>Euteleostomi</taxon>
        <taxon>Mammalia</taxon>
        <taxon>Eutheria</taxon>
        <taxon>Euarchontoglires</taxon>
        <taxon>Glires</taxon>
        <taxon>Rodentia</taxon>
        <taxon>Sciuromorpha</taxon>
        <taxon>Sciuridae</taxon>
        <taxon>Xerinae</taxon>
        <taxon>Marmotini</taxon>
        <taxon>Marmota</taxon>
    </lineage>
</organism>
<feature type="non-terminal residue" evidence="1">
    <location>
        <position position="62"/>
    </location>
</feature>
<reference evidence="1" key="1">
    <citation type="submission" date="2019-04" db="EMBL/GenBank/DDBJ databases">
        <authorList>
            <person name="Alioto T."/>
            <person name="Alioto T."/>
        </authorList>
    </citation>
    <scope>NUCLEOTIDE SEQUENCE [LARGE SCALE GENOMIC DNA]</scope>
</reference>
<dbReference type="AlphaFoldDB" id="A0A5E4CR33"/>